<comment type="caution">
    <text evidence="5">The sequence shown here is derived from an EMBL/GenBank/DDBJ whole genome shotgun (WGS) entry which is preliminary data.</text>
</comment>
<dbReference type="InterPro" id="IPR036291">
    <property type="entry name" value="NAD(P)-bd_dom_sf"/>
</dbReference>
<dbReference type="PANTHER" id="PTHR43245">
    <property type="entry name" value="BIFUNCTIONAL POLYMYXIN RESISTANCE PROTEIN ARNA"/>
    <property type="match status" value="1"/>
</dbReference>
<accession>A0AAD5X899</accession>
<keyword evidence="3" id="KW-1133">Transmembrane helix</keyword>
<dbReference type="GO" id="GO:0016616">
    <property type="term" value="F:oxidoreductase activity, acting on the CH-OH group of donors, NAD or NADP as acceptor"/>
    <property type="evidence" value="ECO:0007669"/>
    <property type="project" value="InterPro"/>
</dbReference>
<dbReference type="InterPro" id="IPR002225">
    <property type="entry name" value="3Beta_OHSteriod_DH/Estase"/>
</dbReference>
<reference evidence="5" key="1">
    <citation type="submission" date="2020-05" db="EMBL/GenBank/DDBJ databases">
        <title>Phylogenomic resolution of chytrid fungi.</title>
        <authorList>
            <person name="Stajich J.E."/>
            <person name="Amses K."/>
            <person name="Simmons R."/>
            <person name="Seto K."/>
            <person name="Myers J."/>
            <person name="Bonds A."/>
            <person name="Quandt C.A."/>
            <person name="Barry K."/>
            <person name="Liu P."/>
            <person name="Grigoriev I."/>
            <person name="Longcore J.E."/>
            <person name="James T.Y."/>
        </authorList>
    </citation>
    <scope>NUCLEOTIDE SEQUENCE</scope>
    <source>
        <strain evidence="5">JEL0513</strain>
    </source>
</reference>
<keyword evidence="3" id="KW-0812">Transmembrane</keyword>
<name>A0AAD5X899_9FUNG</name>
<proteinExistence type="inferred from homology"/>
<organism evidence="5 6">
    <name type="scientific">Physocladia obscura</name>
    <dbReference type="NCBI Taxonomy" id="109957"/>
    <lineage>
        <taxon>Eukaryota</taxon>
        <taxon>Fungi</taxon>
        <taxon>Fungi incertae sedis</taxon>
        <taxon>Chytridiomycota</taxon>
        <taxon>Chytridiomycota incertae sedis</taxon>
        <taxon>Chytridiomycetes</taxon>
        <taxon>Chytridiales</taxon>
        <taxon>Chytriomycetaceae</taxon>
        <taxon>Physocladia</taxon>
    </lineage>
</organism>
<gene>
    <name evidence="5" type="ORF">HK100_005167</name>
</gene>
<evidence type="ECO:0000256" key="3">
    <source>
        <dbReference type="SAM" id="Phobius"/>
    </source>
</evidence>
<dbReference type="InterPro" id="IPR050177">
    <property type="entry name" value="Lipid_A_modif_metabolic_enz"/>
</dbReference>
<protein>
    <recommendedName>
        <fullName evidence="4">3-beta hydroxysteroid dehydrogenase/isomerase domain-containing protein</fullName>
    </recommendedName>
</protein>
<dbReference type="Proteomes" id="UP001211907">
    <property type="component" value="Unassembled WGS sequence"/>
</dbReference>
<evidence type="ECO:0000256" key="2">
    <source>
        <dbReference type="ARBA" id="ARBA00023002"/>
    </source>
</evidence>
<evidence type="ECO:0000313" key="5">
    <source>
        <dbReference type="EMBL" id="KAJ3098131.1"/>
    </source>
</evidence>
<evidence type="ECO:0000256" key="1">
    <source>
        <dbReference type="ARBA" id="ARBA00009219"/>
    </source>
</evidence>
<feature type="transmembrane region" description="Helical" evidence="3">
    <location>
        <begin position="162"/>
        <end position="181"/>
    </location>
</feature>
<keyword evidence="3" id="KW-0472">Membrane</keyword>
<dbReference type="SUPFAM" id="SSF51735">
    <property type="entry name" value="NAD(P)-binding Rossmann-fold domains"/>
    <property type="match status" value="1"/>
</dbReference>
<dbReference type="Pfam" id="PF01073">
    <property type="entry name" value="3Beta_HSD"/>
    <property type="match status" value="1"/>
</dbReference>
<dbReference type="AlphaFoldDB" id="A0AAD5X899"/>
<keyword evidence="6" id="KW-1185">Reference proteome</keyword>
<sequence>MEGSNSIVCPLGSGIKTLSCLSQLCPEYDTFCDYGIVPSILAAAFGTKPLTLVVYYQDSGRVTFPVGRWGFRWIYLPLFKGVAVLRGPTRSPFRLLIILVANISMDQNLRTTAQDCLRTNGILSEDIKNVEMVILRGVGDLIPANIISWAQHNDSVRQKVPFFSSGFLLAVSLAFTGMIVGATIQMGKKVERWIVIGGCGFVGRTIVEMLLQRGEKHVAVFDLRQSFEDARIEFFTGNLLSAEDLERALAGRTVVIHTASPPHGLKPQVYVDVNVAGTRNVLAACLAQGVAKLVFTSSAGVVFNGQPLRDADETLPYCHPHMDKYNETKMEAEMLVLAANSPRLKTVAIRPTGIFGPRDSQGLPEMIAVAKTGSRLFQLGDNVNLMDYTYVGNVADAHILAAEKLDESENVAGEAFFITNDAPVFFWDFIQMVYDEYGAKDGLKYVLPTSLSFFLAWIVECFVILLSPIKAIHPKFTLYRMRFMTSDKYHNIEKAKKILGYKPKVALGEGIRLSVKWFKDEEIRKKLSAAQAETKKTL</sequence>
<dbReference type="Gene3D" id="3.40.50.720">
    <property type="entry name" value="NAD(P)-binding Rossmann-like Domain"/>
    <property type="match status" value="1"/>
</dbReference>
<evidence type="ECO:0000259" key="4">
    <source>
        <dbReference type="Pfam" id="PF01073"/>
    </source>
</evidence>
<dbReference type="GO" id="GO:0006694">
    <property type="term" value="P:steroid biosynthetic process"/>
    <property type="evidence" value="ECO:0007669"/>
    <property type="project" value="InterPro"/>
</dbReference>
<comment type="similarity">
    <text evidence="1">Belongs to the 3-beta-HSD family.</text>
</comment>
<evidence type="ECO:0000313" key="6">
    <source>
        <dbReference type="Proteomes" id="UP001211907"/>
    </source>
</evidence>
<feature type="domain" description="3-beta hydroxysteroid dehydrogenase/isomerase" evidence="4">
    <location>
        <begin position="194"/>
        <end position="448"/>
    </location>
</feature>
<dbReference type="PANTHER" id="PTHR43245:SF51">
    <property type="entry name" value="SHORT CHAIN DEHYDROGENASE_REDUCTASE FAMILY 42E, MEMBER 2"/>
    <property type="match status" value="1"/>
</dbReference>
<dbReference type="EMBL" id="JADGJH010002447">
    <property type="protein sequence ID" value="KAJ3098131.1"/>
    <property type="molecule type" value="Genomic_DNA"/>
</dbReference>
<keyword evidence="2" id="KW-0560">Oxidoreductase</keyword>